<name>A8E603_XENLA</name>
<gene>
    <name evidence="1" type="primary">LOC100126638</name>
</gene>
<dbReference type="AlphaFoldDB" id="A8E603"/>
<reference evidence="1" key="1">
    <citation type="submission" date="2007-09" db="EMBL/GenBank/DDBJ databases">
        <authorList>
            <consortium name="NIH - Xenopus Gene Collection (XGC) project"/>
        </authorList>
    </citation>
    <scope>NUCLEOTIDE SEQUENCE [LARGE SCALE MRNA]</scope>
    <source>
        <tissue evidence="1">Hind limbs</tissue>
    </source>
</reference>
<accession>A8E603</accession>
<dbReference type="EMBL" id="BC153785">
    <property type="protein sequence ID" value="AAI53786.1"/>
    <property type="molecule type" value="mRNA"/>
</dbReference>
<protein>
    <submittedName>
        <fullName evidence="1">LOC100126638 protein</fullName>
    </submittedName>
</protein>
<dbReference type="InterPro" id="IPR009360">
    <property type="entry name" value="Isy1"/>
</dbReference>
<dbReference type="Pfam" id="PF06246">
    <property type="entry name" value="Isy1"/>
    <property type="match status" value="1"/>
</dbReference>
<organism evidence="1">
    <name type="scientific">Xenopus laevis</name>
    <name type="common">African clawed frog</name>
    <dbReference type="NCBI Taxonomy" id="8355"/>
    <lineage>
        <taxon>Eukaryota</taxon>
        <taxon>Metazoa</taxon>
        <taxon>Chordata</taxon>
        <taxon>Craniata</taxon>
        <taxon>Vertebrata</taxon>
        <taxon>Euteleostomi</taxon>
        <taxon>Amphibia</taxon>
        <taxon>Batrachia</taxon>
        <taxon>Anura</taxon>
        <taxon>Pipoidea</taxon>
        <taxon>Pipidae</taxon>
        <taxon>Xenopodinae</taxon>
        <taxon>Xenopus</taxon>
        <taxon>Xenopus</taxon>
    </lineage>
</organism>
<evidence type="ECO:0000313" key="1">
    <source>
        <dbReference type="EMBL" id="AAI53786.1"/>
    </source>
</evidence>
<proteinExistence type="evidence at transcript level"/>
<feature type="non-terminal residue" evidence="1">
    <location>
        <position position="1"/>
    </location>
</feature>
<dbReference type="GO" id="GO:0000350">
    <property type="term" value="P:generation of catalytic spliceosome for second transesterification step"/>
    <property type="evidence" value="ECO:0007669"/>
    <property type="project" value="InterPro"/>
</dbReference>
<sequence>SEAEENMARNEEKQHGTLNRLWLQKAKEEGHIKDITSNRPRLSALHNASDVKKWIPSIKNEIEYYLEQSQLTHYSDRKIIEFQERIETLRKEYQSYLWKLRKLDPSCKDHPWKLRGYKRKRTEEEKVPSWVESGGAKLLSTPILNDTEQESYPDSEEEILIPEKTDNEAAKPDSPNISLDVQDKPLIFDSKKSLPKHLWLRSTYSLSTCGTNQIKDILLSNDAVLKGNSSTATIHEKHAQGPVSGGNMNGILGLDCYSSSEDDS</sequence>